<dbReference type="GO" id="GO:0000034">
    <property type="term" value="F:adenine deaminase activity"/>
    <property type="evidence" value="ECO:0007669"/>
    <property type="project" value="UniProtKB-UniRule"/>
</dbReference>
<gene>
    <name evidence="6" type="primary">ade</name>
    <name evidence="9" type="ORF">FM121_02525</name>
</gene>
<dbReference type="GO" id="GO:0006146">
    <property type="term" value="P:adenine catabolic process"/>
    <property type="evidence" value="ECO:0007669"/>
    <property type="project" value="InterPro"/>
</dbReference>
<evidence type="ECO:0000313" key="10">
    <source>
        <dbReference type="Proteomes" id="UP000195918"/>
    </source>
</evidence>
<organism evidence="9 10">
    <name type="scientific">Vagococcus fluvialis bH819</name>
    <dbReference type="NCBI Taxonomy" id="1255619"/>
    <lineage>
        <taxon>Bacteria</taxon>
        <taxon>Bacillati</taxon>
        <taxon>Bacillota</taxon>
        <taxon>Bacilli</taxon>
        <taxon>Lactobacillales</taxon>
        <taxon>Enterococcaceae</taxon>
        <taxon>Vagococcus</taxon>
    </lineage>
</organism>
<evidence type="ECO:0000256" key="5">
    <source>
        <dbReference type="ARBA" id="ARBA00047720"/>
    </source>
</evidence>
<dbReference type="InterPro" id="IPR026912">
    <property type="entry name" value="Adenine_deam_C"/>
</dbReference>
<comment type="similarity">
    <text evidence="1 6">Belongs to the metallo-dependent hydrolases superfamily. Adenine deaminase family.</text>
</comment>
<dbReference type="Pfam" id="PF13382">
    <property type="entry name" value="Adenine_deam_C"/>
    <property type="match status" value="1"/>
</dbReference>
<dbReference type="PANTHER" id="PTHR11113">
    <property type="entry name" value="N-ACETYLGLUCOSAMINE-6-PHOSPHATE DEACETYLASE"/>
    <property type="match status" value="1"/>
</dbReference>
<evidence type="ECO:0000256" key="4">
    <source>
        <dbReference type="ARBA" id="ARBA00023211"/>
    </source>
</evidence>
<keyword evidence="3 6" id="KW-0378">Hydrolase</keyword>
<dbReference type="AlphaFoldDB" id="A0A1X6WL27"/>
<evidence type="ECO:0000256" key="6">
    <source>
        <dbReference type="HAMAP-Rule" id="MF_01518"/>
    </source>
</evidence>
<dbReference type="Gene3D" id="2.30.40.10">
    <property type="entry name" value="Urease, subunit C, domain 1"/>
    <property type="match status" value="1"/>
</dbReference>
<evidence type="ECO:0000256" key="2">
    <source>
        <dbReference type="ARBA" id="ARBA00012782"/>
    </source>
</evidence>
<dbReference type="EC" id="3.5.4.2" evidence="2 6"/>
<comment type="cofactor">
    <cofactor evidence="6">
        <name>Mn(2+)</name>
        <dbReference type="ChEBI" id="CHEBI:29035"/>
    </cofactor>
</comment>
<evidence type="ECO:0000256" key="3">
    <source>
        <dbReference type="ARBA" id="ARBA00022801"/>
    </source>
</evidence>
<name>A0A1X6WL27_9ENTE</name>
<proteinExistence type="inferred from homology"/>
<evidence type="ECO:0000256" key="1">
    <source>
        <dbReference type="ARBA" id="ARBA00006773"/>
    </source>
</evidence>
<sequence length="581" mass="65189">MTVVDIQIKNVSLFQTVTQSFVTKHVYIKKEKIYHISSEEEKTITANSVIDGQGLFMVPGLIDSHMHIESSMCTPESFSDAVLQFGVTTVVADAHEIGNVFGIEGLNHFMSAQTELDIFHGIPSSVPSTTTELETTGGVIALKEVKELLNNPKVICLGEAMNFKGISYEPDSLIAQIIRLIQEKRPTMPLEGHCPKIQGTELSDFLYSGISSDHTHQFPESLKERIENGVFIQLQAKSMTKENMAVITEGNFYEYASIVTDDIMADELLTGHLDVNLRKAVACGLPMEMAIYMTTYTPARRMGLNDRGIVAPGKVADFILLDNLETFSIKEVYKSGKQVFDKLKSRIVERHTYDYYPKNYFDTLKTRHLTEQDLLLKVETDLEKVRCQVIRKHEIGTFTEPIIKEISVTDGYLDWEETGCSLLIVMERYGKNKNISYSLIEKPIDGKGAIGTTWAHDHHNIMIMGSTKEDLLQVQHELIEMKGGYCVSSDNQIIGRCPLPLGGIVSTEPIDILGVRLKEIRTSMQKIGYKNMNEIMSFSTLSLPVSPAIKVTDVGMMDTKTQVFYSMILEEDGKLLNAYTY</sequence>
<dbReference type="InterPro" id="IPR006680">
    <property type="entry name" value="Amidohydro-rel"/>
</dbReference>
<evidence type="ECO:0000259" key="8">
    <source>
        <dbReference type="Pfam" id="PF13382"/>
    </source>
</evidence>
<evidence type="ECO:0000313" key="9">
    <source>
        <dbReference type="EMBL" id="SLM84942.1"/>
    </source>
</evidence>
<dbReference type="InterPro" id="IPR006679">
    <property type="entry name" value="Adenine_deam"/>
</dbReference>
<reference evidence="10" key="1">
    <citation type="submission" date="2017-02" db="EMBL/GenBank/DDBJ databases">
        <authorList>
            <person name="Dridi B."/>
        </authorList>
    </citation>
    <scope>NUCLEOTIDE SEQUENCE [LARGE SCALE GENOMIC DNA]</scope>
    <source>
        <strain evidence="10">bH819</strain>
    </source>
</reference>
<feature type="domain" description="Amidohydrolase-related" evidence="7">
    <location>
        <begin position="56"/>
        <end position="339"/>
    </location>
</feature>
<dbReference type="Proteomes" id="UP000195918">
    <property type="component" value="Unassembled WGS sequence"/>
</dbReference>
<dbReference type="RefSeq" id="WP_086950589.1">
    <property type="nucleotide sequence ID" value="NZ_FWFD01000005.1"/>
</dbReference>
<evidence type="ECO:0000259" key="7">
    <source>
        <dbReference type="Pfam" id="PF01979"/>
    </source>
</evidence>
<dbReference type="InterPro" id="IPR011059">
    <property type="entry name" value="Metal-dep_hydrolase_composite"/>
</dbReference>
<accession>A0A1X6WL27</accession>
<dbReference type="SUPFAM" id="SSF51556">
    <property type="entry name" value="Metallo-dependent hydrolases"/>
    <property type="match status" value="1"/>
</dbReference>
<dbReference type="EMBL" id="FWFD01000005">
    <property type="protein sequence ID" value="SLM84942.1"/>
    <property type="molecule type" value="Genomic_DNA"/>
</dbReference>
<dbReference type="OrthoDB" id="9775607at2"/>
<dbReference type="InterPro" id="IPR032466">
    <property type="entry name" value="Metal_Hydrolase"/>
</dbReference>
<keyword evidence="10" id="KW-1185">Reference proteome</keyword>
<comment type="catalytic activity">
    <reaction evidence="5 6">
        <text>adenine + H2O + H(+) = hypoxanthine + NH4(+)</text>
        <dbReference type="Rhea" id="RHEA:23688"/>
        <dbReference type="ChEBI" id="CHEBI:15377"/>
        <dbReference type="ChEBI" id="CHEBI:15378"/>
        <dbReference type="ChEBI" id="CHEBI:16708"/>
        <dbReference type="ChEBI" id="CHEBI:17368"/>
        <dbReference type="ChEBI" id="CHEBI:28938"/>
        <dbReference type="EC" id="3.5.4.2"/>
    </reaction>
</comment>
<dbReference type="HAMAP" id="MF_01518">
    <property type="entry name" value="Adenine_deamin"/>
    <property type="match status" value="1"/>
</dbReference>
<dbReference type="Gene3D" id="3.20.20.140">
    <property type="entry name" value="Metal-dependent hydrolases"/>
    <property type="match status" value="1"/>
</dbReference>
<keyword evidence="4 6" id="KW-0464">Manganese</keyword>
<dbReference type="Pfam" id="PF01979">
    <property type="entry name" value="Amidohydro_1"/>
    <property type="match status" value="1"/>
</dbReference>
<feature type="domain" description="Adenine deaminase C-terminal" evidence="8">
    <location>
        <begin position="397"/>
        <end position="562"/>
    </location>
</feature>
<protein>
    <recommendedName>
        <fullName evidence="2 6">Adenine deaminase</fullName>
        <shortName evidence="6">Adenase</shortName>
        <shortName evidence="6">Adenine aminase</shortName>
        <ecNumber evidence="2 6">3.5.4.2</ecNumber>
    </recommendedName>
</protein>
<dbReference type="PANTHER" id="PTHR11113:SF2">
    <property type="entry name" value="ADENINE DEAMINASE"/>
    <property type="match status" value="1"/>
</dbReference>
<dbReference type="SUPFAM" id="SSF51338">
    <property type="entry name" value="Composite domain of metallo-dependent hydrolases"/>
    <property type="match status" value="1"/>
</dbReference>